<evidence type="ECO:0000256" key="1">
    <source>
        <dbReference type="ARBA" id="ARBA00005417"/>
    </source>
</evidence>
<dbReference type="PANTHER" id="PTHR42788:SF13">
    <property type="entry name" value="ALIPHATIC SULFONATES IMPORT ATP-BINDING PROTEIN SSUB"/>
    <property type="match status" value="1"/>
</dbReference>
<evidence type="ECO:0000313" key="7">
    <source>
        <dbReference type="Proteomes" id="UP000295696"/>
    </source>
</evidence>
<protein>
    <submittedName>
        <fullName evidence="6">NitT/TauT family transport system ATP-binding protein</fullName>
    </submittedName>
</protein>
<dbReference type="SMART" id="SM00382">
    <property type="entry name" value="AAA"/>
    <property type="match status" value="1"/>
</dbReference>
<evidence type="ECO:0000256" key="4">
    <source>
        <dbReference type="ARBA" id="ARBA00022840"/>
    </source>
</evidence>
<dbReference type="Pfam" id="PF00005">
    <property type="entry name" value="ABC_tran"/>
    <property type="match status" value="1"/>
</dbReference>
<evidence type="ECO:0000256" key="3">
    <source>
        <dbReference type="ARBA" id="ARBA00022741"/>
    </source>
</evidence>
<accession>A0A4R3J0K5</accession>
<comment type="caution">
    <text evidence="6">The sequence shown here is derived from an EMBL/GenBank/DDBJ whole genome shotgun (WGS) entry which is preliminary data.</text>
</comment>
<dbReference type="GO" id="GO:0005524">
    <property type="term" value="F:ATP binding"/>
    <property type="evidence" value="ECO:0007669"/>
    <property type="project" value="UniProtKB-KW"/>
</dbReference>
<evidence type="ECO:0000259" key="5">
    <source>
        <dbReference type="PROSITE" id="PS50893"/>
    </source>
</evidence>
<keyword evidence="3" id="KW-0547">Nucleotide-binding</keyword>
<evidence type="ECO:0000313" key="6">
    <source>
        <dbReference type="EMBL" id="TCS57238.1"/>
    </source>
</evidence>
<dbReference type="Proteomes" id="UP000295696">
    <property type="component" value="Unassembled WGS sequence"/>
</dbReference>
<evidence type="ECO:0000256" key="2">
    <source>
        <dbReference type="ARBA" id="ARBA00022448"/>
    </source>
</evidence>
<dbReference type="RefSeq" id="WP_132248566.1">
    <property type="nucleotide sequence ID" value="NZ_SLZU01000027.1"/>
</dbReference>
<dbReference type="OrthoDB" id="9802264at2"/>
<organism evidence="6 7">
    <name type="scientific">Primorskyibacter sedentarius</name>
    <dbReference type="NCBI Taxonomy" id="745311"/>
    <lineage>
        <taxon>Bacteria</taxon>
        <taxon>Pseudomonadati</taxon>
        <taxon>Pseudomonadota</taxon>
        <taxon>Alphaproteobacteria</taxon>
        <taxon>Rhodobacterales</taxon>
        <taxon>Roseobacteraceae</taxon>
        <taxon>Primorskyibacter</taxon>
    </lineage>
</organism>
<dbReference type="InterPro" id="IPR017871">
    <property type="entry name" value="ABC_transporter-like_CS"/>
</dbReference>
<keyword evidence="7" id="KW-1185">Reference proteome</keyword>
<feature type="domain" description="ABC transporter" evidence="5">
    <location>
        <begin position="5"/>
        <end position="240"/>
    </location>
</feature>
<reference evidence="6 7" key="1">
    <citation type="submission" date="2019-03" db="EMBL/GenBank/DDBJ databases">
        <title>Genomic Encyclopedia of Type Strains, Phase IV (KMG-IV): sequencing the most valuable type-strain genomes for metagenomic binning, comparative biology and taxonomic classification.</title>
        <authorList>
            <person name="Goeker M."/>
        </authorList>
    </citation>
    <scope>NUCLEOTIDE SEQUENCE [LARGE SCALE GENOMIC DNA]</scope>
    <source>
        <strain evidence="6 7">DSM 104836</strain>
    </source>
</reference>
<comment type="similarity">
    <text evidence="1">Belongs to the ABC transporter superfamily.</text>
</comment>
<dbReference type="PROSITE" id="PS00211">
    <property type="entry name" value="ABC_TRANSPORTER_1"/>
    <property type="match status" value="1"/>
</dbReference>
<keyword evidence="2" id="KW-0813">Transport</keyword>
<dbReference type="InterPro" id="IPR003593">
    <property type="entry name" value="AAA+_ATPase"/>
</dbReference>
<dbReference type="EMBL" id="SLZU01000027">
    <property type="protein sequence ID" value="TCS57238.1"/>
    <property type="molecule type" value="Genomic_DNA"/>
</dbReference>
<dbReference type="InterPro" id="IPR003439">
    <property type="entry name" value="ABC_transporter-like_ATP-bd"/>
</dbReference>
<dbReference type="InterPro" id="IPR027417">
    <property type="entry name" value="P-loop_NTPase"/>
</dbReference>
<dbReference type="InterPro" id="IPR050166">
    <property type="entry name" value="ABC_transporter_ATP-bind"/>
</dbReference>
<sequence>MTEVLVSKGLEKCFSSPGRATGQRIKAVTDFNLVIEAEEIICIVGPSGCGKSTFLDMVAGFTEPTSGLLEIMGEEIHRPSPDRGVVFQQPVLFPWLSVYDNVVLGPKSRGVKPGDYRPEADRVLKSVGLEKFRDHYPYQLSGGMKQRAQIARVLVAGPKLILMDEPFGALDAQMRINMHELLISVWQEYKPTILFITHDVEEALFLANRVIVMSQHPGTIARIYDIPFERPRTYAITADPRFAEARAEIVELLRAKPEART</sequence>
<dbReference type="CDD" id="cd03293">
    <property type="entry name" value="ABC_NrtD_SsuB_transporters"/>
    <property type="match status" value="1"/>
</dbReference>
<dbReference type="PROSITE" id="PS50893">
    <property type="entry name" value="ABC_TRANSPORTER_2"/>
    <property type="match status" value="1"/>
</dbReference>
<dbReference type="SUPFAM" id="SSF52540">
    <property type="entry name" value="P-loop containing nucleoside triphosphate hydrolases"/>
    <property type="match status" value="1"/>
</dbReference>
<dbReference type="Gene3D" id="3.40.50.300">
    <property type="entry name" value="P-loop containing nucleotide triphosphate hydrolases"/>
    <property type="match status" value="1"/>
</dbReference>
<gene>
    <name evidence="6" type="ORF">EDD52_12717</name>
</gene>
<dbReference type="AlphaFoldDB" id="A0A4R3J0K5"/>
<proteinExistence type="inferred from homology"/>
<dbReference type="GO" id="GO:0016887">
    <property type="term" value="F:ATP hydrolysis activity"/>
    <property type="evidence" value="ECO:0007669"/>
    <property type="project" value="InterPro"/>
</dbReference>
<name>A0A4R3J0K5_9RHOB</name>
<dbReference type="PANTHER" id="PTHR42788">
    <property type="entry name" value="TAURINE IMPORT ATP-BINDING PROTEIN-RELATED"/>
    <property type="match status" value="1"/>
</dbReference>
<keyword evidence="4 6" id="KW-0067">ATP-binding</keyword>